<keyword evidence="3" id="KW-0804">Transcription</keyword>
<evidence type="ECO:0000256" key="2">
    <source>
        <dbReference type="ARBA" id="ARBA00023125"/>
    </source>
</evidence>
<dbReference type="SMART" id="SM00530">
    <property type="entry name" value="HTH_XRE"/>
    <property type="match status" value="1"/>
</dbReference>
<keyword evidence="6" id="KW-1185">Reference proteome</keyword>
<dbReference type="PROSITE" id="PS50943">
    <property type="entry name" value="HTH_CROC1"/>
    <property type="match status" value="1"/>
</dbReference>
<evidence type="ECO:0000313" key="6">
    <source>
        <dbReference type="Proteomes" id="UP000256794"/>
    </source>
</evidence>
<comment type="caution">
    <text evidence="5">The sequence shown here is derived from an EMBL/GenBank/DDBJ whole genome shotgun (WGS) entry which is preliminary data.</text>
</comment>
<dbReference type="CDD" id="cd00093">
    <property type="entry name" value="HTH_XRE"/>
    <property type="match status" value="1"/>
</dbReference>
<dbReference type="Pfam" id="PF01381">
    <property type="entry name" value="HTH_3"/>
    <property type="match status" value="1"/>
</dbReference>
<name>A0AAQ0HFT7_PARVE</name>
<keyword evidence="2 5" id="KW-0238">DNA-binding</keyword>
<dbReference type="AlphaFoldDB" id="A0AAQ0HFT7"/>
<protein>
    <submittedName>
        <fullName evidence="5">DNA-binding XRE family transcriptional regulator</fullName>
    </submittedName>
</protein>
<dbReference type="InterPro" id="IPR050807">
    <property type="entry name" value="TransReg_Diox_bact_type"/>
</dbReference>
<dbReference type="Gene3D" id="1.10.260.40">
    <property type="entry name" value="lambda repressor-like DNA-binding domains"/>
    <property type="match status" value="1"/>
</dbReference>
<dbReference type="GO" id="GO:0005829">
    <property type="term" value="C:cytosol"/>
    <property type="evidence" value="ECO:0007669"/>
    <property type="project" value="TreeGrafter"/>
</dbReference>
<organism evidence="5 6">
    <name type="scientific">Paracoccus versutus</name>
    <name type="common">Thiobacillus versutus</name>
    <dbReference type="NCBI Taxonomy" id="34007"/>
    <lineage>
        <taxon>Bacteria</taxon>
        <taxon>Pseudomonadati</taxon>
        <taxon>Pseudomonadota</taxon>
        <taxon>Alphaproteobacteria</taxon>
        <taxon>Rhodobacterales</taxon>
        <taxon>Paracoccaceae</taxon>
        <taxon>Paracoccus</taxon>
    </lineage>
</organism>
<evidence type="ECO:0000259" key="4">
    <source>
        <dbReference type="PROSITE" id="PS50943"/>
    </source>
</evidence>
<feature type="domain" description="HTH cro/C1-type" evidence="4">
    <location>
        <begin position="19"/>
        <end position="73"/>
    </location>
</feature>
<reference evidence="5 6" key="1">
    <citation type="submission" date="2018-08" db="EMBL/GenBank/DDBJ databases">
        <title>Genomic Encyclopedia of Archaeal and Bacterial Type Strains, Phase II (KMG-II): from individual species to whole genera.</title>
        <authorList>
            <person name="Goeker M."/>
        </authorList>
    </citation>
    <scope>NUCLEOTIDE SEQUENCE [LARGE SCALE GENOMIC DNA]</scope>
    <source>
        <strain evidence="5 6">DSM 582</strain>
    </source>
</reference>
<dbReference type="Proteomes" id="UP000256794">
    <property type="component" value="Unassembled WGS sequence"/>
</dbReference>
<evidence type="ECO:0000313" key="5">
    <source>
        <dbReference type="EMBL" id="REG38424.1"/>
    </source>
</evidence>
<dbReference type="InterPro" id="IPR001387">
    <property type="entry name" value="Cro/C1-type_HTH"/>
</dbReference>
<dbReference type="GO" id="GO:0003677">
    <property type="term" value="F:DNA binding"/>
    <property type="evidence" value="ECO:0007669"/>
    <property type="project" value="UniProtKB-KW"/>
</dbReference>
<accession>A0AAQ0HFT7</accession>
<dbReference type="PANTHER" id="PTHR46797:SF23">
    <property type="entry name" value="HTH-TYPE TRANSCRIPTIONAL REGULATOR SUTR"/>
    <property type="match status" value="1"/>
</dbReference>
<gene>
    <name evidence="5" type="ORF">ATH84_103157</name>
</gene>
<dbReference type="EMBL" id="QUMX01000031">
    <property type="protein sequence ID" value="REG38424.1"/>
    <property type="molecule type" value="Genomic_DNA"/>
</dbReference>
<proteinExistence type="predicted"/>
<sequence length="79" mass="9252">MVPGDSSRMRLRERVARNLRRLRQEKSLSQEELADRADINRNYVGMLEREENAATVDMLEKLAAVLEVDPVELLRRDRT</sequence>
<dbReference type="PANTHER" id="PTHR46797">
    <property type="entry name" value="HTH-TYPE TRANSCRIPTIONAL REGULATOR"/>
    <property type="match status" value="1"/>
</dbReference>
<dbReference type="InterPro" id="IPR010982">
    <property type="entry name" value="Lambda_DNA-bd_dom_sf"/>
</dbReference>
<dbReference type="SUPFAM" id="SSF47413">
    <property type="entry name" value="lambda repressor-like DNA-binding domains"/>
    <property type="match status" value="1"/>
</dbReference>
<keyword evidence="1" id="KW-0805">Transcription regulation</keyword>
<evidence type="ECO:0000256" key="1">
    <source>
        <dbReference type="ARBA" id="ARBA00023015"/>
    </source>
</evidence>
<evidence type="ECO:0000256" key="3">
    <source>
        <dbReference type="ARBA" id="ARBA00023163"/>
    </source>
</evidence>
<dbReference type="GO" id="GO:0003700">
    <property type="term" value="F:DNA-binding transcription factor activity"/>
    <property type="evidence" value="ECO:0007669"/>
    <property type="project" value="TreeGrafter"/>
</dbReference>